<dbReference type="STRING" id="1423792.FD09_GL003143"/>
<reference evidence="1 2" key="1">
    <citation type="journal article" date="2015" name="Genome Announc.">
        <title>Expanding the biotechnology potential of lactobacilli through comparative genomics of 213 strains and associated genera.</title>
        <authorList>
            <person name="Sun Z."/>
            <person name="Harris H.M."/>
            <person name="McCann A."/>
            <person name="Guo C."/>
            <person name="Argimon S."/>
            <person name="Zhang W."/>
            <person name="Yang X."/>
            <person name="Jeffery I.B."/>
            <person name="Cooney J.C."/>
            <person name="Kagawa T.F."/>
            <person name="Liu W."/>
            <person name="Song Y."/>
            <person name="Salvetti E."/>
            <person name="Wrobel A."/>
            <person name="Rasinkangas P."/>
            <person name="Parkhill J."/>
            <person name="Rea M.C."/>
            <person name="O'Sullivan O."/>
            <person name="Ritari J."/>
            <person name="Douillard F.P."/>
            <person name="Paul Ross R."/>
            <person name="Yang R."/>
            <person name="Briner A.E."/>
            <person name="Felis G.E."/>
            <person name="de Vos W.M."/>
            <person name="Barrangou R."/>
            <person name="Klaenhammer T.R."/>
            <person name="Caufield P.W."/>
            <person name="Cui Y."/>
            <person name="Zhang H."/>
            <person name="O'Toole P.W."/>
        </authorList>
    </citation>
    <scope>NUCLEOTIDE SEQUENCE [LARGE SCALE GENOMIC DNA]</scope>
    <source>
        <strain evidence="1 2">DSM 12744</strain>
    </source>
</reference>
<evidence type="ECO:0000313" key="1">
    <source>
        <dbReference type="EMBL" id="KRL12273.1"/>
    </source>
</evidence>
<gene>
    <name evidence="1" type="ORF">FD09_GL003143</name>
</gene>
<protein>
    <submittedName>
        <fullName evidence="1">Uncharacterized protein</fullName>
    </submittedName>
</protein>
<dbReference type="PATRIC" id="fig|1423792.3.peg.3237"/>
<dbReference type="EMBL" id="AZEC01000009">
    <property type="protein sequence ID" value="KRL12273.1"/>
    <property type="molecule type" value="Genomic_DNA"/>
</dbReference>
<evidence type="ECO:0000313" key="2">
    <source>
        <dbReference type="Proteomes" id="UP000051330"/>
    </source>
</evidence>
<proteinExistence type="predicted"/>
<dbReference type="AlphaFoldDB" id="A0A0R1MW82"/>
<organism evidence="1 2">
    <name type="scientific">Schleiferilactobacillus perolens DSM 12744</name>
    <dbReference type="NCBI Taxonomy" id="1423792"/>
    <lineage>
        <taxon>Bacteria</taxon>
        <taxon>Bacillati</taxon>
        <taxon>Bacillota</taxon>
        <taxon>Bacilli</taxon>
        <taxon>Lactobacillales</taxon>
        <taxon>Lactobacillaceae</taxon>
        <taxon>Schleiferilactobacillus</taxon>
    </lineage>
</organism>
<dbReference type="Proteomes" id="UP000051330">
    <property type="component" value="Unassembled WGS sequence"/>
</dbReference>
<accession>A0A0R1MW82</accession>
<comment type="caution">
    <text evidence="1">The sequence shown here is derived from an EMBL/GenBank/DDBJ whole genome shotgun (WGS) entry which is preliminary data.</text>
</comment>
<sequence>MLVTLLLTYFGITTQLNHQLIAAQDTASANLLLLTALRQRGNSSLQLDGDCYSANWQDHRVTLISPNDGVCWQWE</sequence>
<keyword evidence="2" id="KW-1185">Reference proteome</keyword>
<name>A0A0R1MW82_9LACO</name>